<dbReference type="EMBL" id="CP129970">
    <property type="protein sequence ID" value="WMN08033.1"/>
    <property type="molecule type" value="Genomic_DNA"/>
</dbReference>
<accession>A0AA51RBJ2</accession>
<dbReference type="Gene3D" id="3.40.50.1820">
    <property type="entry name" value="alpha/beta hydrolase"/>
    <property type="match status" value="1"/>
</dbReference>
<evidence type="ECO:0000259" key="1">
    <source>
        <dbReference type="Pfam" id="PF20434"/>
    </source>
</evidence>
<dbReference type="RefSeq" id="WP_308358375.1">
    <property type="nucleotide sequence ID" value="NZ_CP129970.2"/>
</dbReference>
<sequence>MNNIFQKIAVILIITSLFSCKKDVINKSHDEEYHLKILYGNIENYTGNDGQWLNIYQAEANEPTPVYIWAHGNGHTYMDAHEKYEPFITTLLENGISIISWESIKQMDESNILDILDDADLMFEWVKSNAKTYNLDLSNVIIGGHSRGTIASWRLAHSGASGIKGIYHGDAAGNLDDVNDFAGNLVTINSPPIRMSYTQNKINNDGQHDPNEGQKIIDIYRDLGFNEEDSRLLENQGYPSMSELGFYNNLLPFCLYVLE</sequence>
<gene>
    <name evidence="2" type="ORF">QYS48_30810</name>
</gene>
<dbReference type="InterPro" id="IPR049492">
    <property type="entry name" value="BD-FAE-like_dom"/>
</dbReference>
<name>A0AA51RBJ2_9BACT</name>
<keyword evidence="3" id="KW-1185">Reference proteome</keyword>
<evidence type="ECO:0000313" key="3">
    <source>
        <dbReference type="Proteomes" id="UP001244443"/>
    </source>
</evidence>
<dbReference type="AlphaFoldDB" id="A0AA51RBJ2"/>
<dbReference type="Proteomes" id="UP001244443">
    <property type="component" value="Chromosome"/>
</dbReference>
<reference evidence="2" key="1">
    <citation type="submission" date="2023-08" db="EMBL/GenBank/DDBJ databases">
        <title>Comparative genomics and taxonomic characterization of three novel marine species of genus Marivirga.</title>
        <authorList>
            <person name="Muhammad N."/>
            <person name="Kim S.-G."/>
        </authorList>
    </citation>
    <scope>NUCLEOTIDE SEQUENCE [LARGE SCALE GENOMIC DNA]</scope>
    <source>
        <strain evidence="2">ABR2-2</strain>
    </source>
</reference>
<organism evidence="2 3">
    <name type="scientific">Marivirga arenosa</name>
    <dbReference type="NCBI Taxonomy" id="3059076"/>
    <lineage>
        <taxon>Bacteria</taxon>
        <taxon>Pseudomonadati</taxon>
        <taxon>Bacteroidota</taxon>
        <taxon>Cytophagia</taxon>
        <taxon>Cytophagales</taxon>
        <taxon>Marivirgaceae</taxon>
        <taxon>Marivirga</taxon>
    </lineage>
</organism>
<dbReference type="PROSITE" id="PS51257">
    <property type="entry name" value="PROKAR_LIPOPROTEIN"/>
    <property type="match status" value="1"/>
</dbReference>
<proteinExistence type="predicted"/>
<dbReference type="Pfam" id="PF20434">
    <property type="entry name" value="BD-FAE"/>
    <property type="match status" value="1"/>
</dbReference>
<feature type="domain" description="BD-FAE-like" evidence="1">
    <location>
        <begin position="53"/>
        <end position="149"/>
    </location>
</feature>
<evidence type="ECO:0000313" key="2">
    <source>
        <dbReference type="EMBL" id="WMN08033.1"/>
    </source>
</evidence>
<dbReference type="InterPro" id="IPR029058">
    <property type="entry name" value="AB_hydrolase_fold"/>
</dbReference>
<protein>
    <recommendedName>
        <fullName evidence="1">BD-FAE-like domain-containing protein</fullName>
    </recommendedName>
</protein>
<dbReference type="SUPFAM" id="SSF53474">
    <property type="entry name" value="alpha/beta-Hydrolases"/>
    <property type="match status" value="1"/>
</dbReference>